<feature type="transmembrane region" description="Helical" evidence="1">
    <location>
        <begin position="46"/>
        <end position="64"/>
    </location>
</feature>
<feature type="transmembrane region" description="Helical" evidence="1">
    <location>
        <begin position="71"/>
        <end position="89"/>
    </location>
</feature>
<keyword evidence="1" id="KW-0472">Membrane</keyword>
<keyword evidence="1" id="KW-0812">Transmembrane</keyword>
<proteinExistence type="predicted"/>
<reference evidence="2 3" key="1">
    <citation type="submission" date="2015-11" db="EMBL/GenBank/DDBJ databases">
        <title>Genomic analysis of 38 Legionella species identifies large and diverse effector repertoires.</title>
        <authorList>
            <person name="Burstein D."/>
            <person name="Amaro F."/>
            <person name="Zusman T."/>
            <person name="Lifshitz Z."/>
            <person name="Cohen O."/>
            <person name="Gilbert J.A."/>
            <person name="Pupko T."/>
            <person name="Shuman H.A."/>
            <person name="Segal G."/>
        </authorList>
    </citation>
    <scope>NUCLEOTIDE SEQUENCE [LARGE SCALE GENOMIC DNA]</scope>
    <source>
        <strain evidence="2 3">Oak Ridge-10</strain>
    </source>
</reference>
<evidence type="ECO:0000256" key="1">
    <source>
        <dbReference type="SAM" id="Phobius"/>
    </source>
</evidence>
<evidence type="ECO:0008006" key="4">
    <source>
        <dbReference type="Google" id="ProtNLM"/>
    </source>
</evidence>
<evidence type="ECO:0000313" key="2">
    <source>
        <dbReference type="EMBL" id="KTD44753.1"/>
    </source>
</evidence>
<organism evidence="2 3">
    <name type="scientific">Legionella oakridgensis</name>
    <dbReference type="NCBI Taxonomy" id="29423"/>
    <lineage>
        <taxon>Bacteria</taxon>
        <taxon>Pseudomonadati</taxon>
        <taxon>Pseudomonadota</taxon>
        <taxon>Gammaproteobacteria</taxon>
        <taxon>Legionellales</taxon>
        <taxon>Legionellaceae</taxon>
        <taxon>Legionella</taxon>
    </lineage>
</organism>
<feature type="transmembrane region" description="Helical" evidence="1">
    <location>
        <begin position="119"/>
        <end position="136"/>
    </location>
</feature>
<dbReference type="Proteomes" id="UP000054858">
    <property type="component" value="Unassembled WGS sequence"/>
</dbReference>
<evidence type="ECO:0000313" key="3">
    <source>
        <dbReference type="Proteomes" id="UP000054858"/>
    </source>
</evidence>
<gene>
    <name evidence="2" type="ORF">Loak_0002</name>
</gene>
<keyword evidence="1" id="KW-1133">Transmembrane helix</keyword>
<dbReference type="RefSeq" id="WP_035893195.1">
    <property type="nucleotide sequence ID" value="NZ_LCUA01000031.1"/>
</dbReference>
<name>A0A0W0XJC2_9GAMM</name>
<sequence>MFISKLSEWWDEVDPYALQRLAMYKACFVATILVYIYWVFKPANFMAFFAPFIVASFYEMPLISSFKEKEFLLLFIFVAMLVVSISFYLLAPMHFMFLFYALGVLATLYYLVLKFFPQLKNLTMLILAAGAMTLTIKPPAHFQIAIEMFSSSILSMGGILICLKIFPNKYLYIWCRALQKFIQCLESDIQAAISTRDKYAIVEEVNHLGMMRACRKLIPKRYLIHTYRMSVNIRNIQFALDNLFYEKKNDEFWTGIKNHLYLLRIHMKNWSLGDLTGEEIKPETELQCYVVYCLNKVIRSWNQLCSMRLP</sequence>
<dbReference type="AlphaFoldDB" id="A0A0W0XJC2"/>
<feature type="transmembrane region" description="Helical" evidence="1">
    <location>
        <begin position="21"/>
        <end position="40"/>
    </location>
</feature>
<dbReference type="EMBL" id="LNYP01000001">
    <property type="protein sequence ID" value="KTD44753.1"/>
    <property type="molecule type" value="Genomic_DNA"/>
</dbReference>
<protein>
    <recommendedName>
        <fullName evidence="4">Fusaric acid resistance protein family protein</fullName>
    </recommendedName>
</protein>
<accession>A0A0W0XJC2</accession>
<feature type="transmembrane region" description="Helical" evidence="1">
    <location>
        <begin position="95"/>
        <end position="112"/>
    </location>
</feature>
<feature type="transmembrane region" description="Helical" evidence="1">
    <location>
        <begin position="142"/>
        <end position="166"/>
    </location>
</feature>
<dbReference type="PATRIC" id="fig|29423.5.peg.2"/>
<comment type="caution">
    <text evidence="2">The sequence shown here is derived from an EMBL/GenBank/DDBJ whole genome shotgun (WGS) entry which is preliminary data.</text>
</comment>